<dbReference type="AlphaFoldDB" id="A0A9D4J662"/>
<organism evidence="3 4">
    <name type="scientific">Dreissena polymorpha</name>
    <name type="common">Zebra mussel</name>
    <name type="synonym">Mytilus polymorpha</name>
    <dbReference type="NCBI Taxonomy" id="45954"/>
    <lineage>
        <taxon>Eukaryota</taxon>
        <taxon>Metazoa</taxon>
        <taxon>Spiralia</taxon>
        <taxon>Lophotrochozoa</taxon>
        <taxon>Mollusca</taxon>
        <taxon>Bivalvia</taxon>
        <taxon>Autobranchia</taxon>
        <taxon>Heteroconchia</taxon>
        <taxon>Euheterodonta</taxon>
        <taxon>Imparidentia</taxon>
        <taxon>Neoheterodontei</taxon>
        <taxon>Myida</taxon>
        <taxon>Dreissenoidea</taxon>
        <taxon>Dreissenidae</taxon>
        <taxon>Dreissena</taxon>
    </lineage>
</organism>
<keyword evidence="2" id="KW-0472">Membrane</keyword>
<keyword evidence="2" id="KW-1133">Transmembrane helix</keyword>
<dbReference type="Proteomes" id="UP000828390">
    <property type="component" value="Unassembled WGS sequence"/>
</dbReference>
<evidence type="ECO:0000256" key="1">
    <source>
        <dbReference type="SAM" id="MobiDB-lite"/>
    </source>
</evidence>
<evidence type="ECO:0000313" key="3">
    <source>
        <dbReference type="EMBL" id="KAH3797509.1"/>
    </source>
</evidence>
<reference evidence="3" key="1">
    <citation type="journal article" date="2019" name="bioRxiv">
        <title>The Genome of the Zebra Mussel, Dreissena polymorpha: A Resource for Invasive Species Research.</title>
        <authorList>
            <person name="McCartney M.A."/>
            <person name="Auch B."/>
            <person name="Kono T."/>
            <person name="Mallez S."/>
            <person name="Zhang Y."/>
            <person name="Obille A."/>
            <person name="Becker A."/>
            <person name="Abrahante J.E."/>
            <person name="Garbe J."/>
            <person name="Badalamenti J.P."/>
            <person name="Herman A."/>
            <person name="Mangelson H."/>
            <person name="Liachko I."/>
            <person name="Sullivan S."/>
            <person name="Sone E.D."/>
            <person name="Koren S."/>
            <person name="Silverstein K.A.T."/>
            <person name="Beckman K.B."/>
            <person name="Gohl D.M."/>
        </authorList>
    </citation>
    <scope>NUCLEOTIDE SEQUENCE</scope>
    <source>
        <strain evidence="3">Duluth1</strain>
        <tissue evidence="3">Whole animal</tissue>
    </source>
</reference>
<reference evidence="3" key="2">
    <citation type="submission" date="2020-11" db="EMBL/GenBank/DDBJ databases">
        <authorList>
            <person name="McCartney M.A."/>
            <person name="Auch B."/>
            <person name="Kono T."/>
            <person name="Mallez S."/>
            <person name="Becker A."/>
            <person name="Gohl D.M."/>
            <person name="Silverstein K.A.T."/>
            <person name="Koren S."/>
            <person name="Bechman K.B."/>
            <person name="Herman A."/>
            <person name="Abrahante J.E."/>
            <person name="Garbe J."/>
        </authorList>
    </citation>
    <scope>NUCLEOTIDE SEQUENCE</scope>
    <source>
        <strain evidence="3">Duluth1</strain>
        <tissue evidence="3">Whole animal</tissue>
    </source>
</reference>
<feature type="transmembrane region" description="Helical" evidence="2">
    <location>
        <begin position="7"/>
        <end position="27"/>
    </location>
</feature>
<feature type="transmembrane region" description="Helical" evidence="2">
    <location>
        <begin position="387"/>
        <end position="407"/>
    </location>
</feature>
<evidence type="ECO:0000256" key="2">
    <source>
        <dbReference type="SAM" id="Phobius"/>
    </source>
</evidence>
<feature type="compositionally biased region" description="Polar residues" evidence="1">
    <location>
        <begin position="441"/>
        <end position="462"/>
    </location>
</feature>
<evidence type="ECO:0000313" key="4">
    <source>
        <dbReference type="Proteomes" id="UP000828390"/>
    </source>
</evidence>
<protein>
    <submittedName>
        <fullName evidence="3">Uncharacterized protein</fullName>
    </submittedName>
</protein>
<name>A0A9D4J662_DREPO</name>
<feature type="compositionally biased region" description="Polar residues" evidence="1">
    <location>
        <begin position="360"/>
        <end position="369"/>
    </location>
</feature>
<dbReference type="EMBL" id="JAIWYP010000007">
    <property type="protein sequence ID" value="KAH3797509.1"/>
    <property type="molecule type" value="Genomic_DNA"/>
</dbReference>
<feature type="region of interest" description="Disordered" evidence="1">
    <location>
        <begin position="360"/>
        <end position="382"/>
    </location>
</feature>
<sequence length="663" mass="72645">MATLVRVYVFWILIYICLLTEGSGYFISSTATTWETVDKECELVHPKLKYNENGLVELEGQFDINETIPAEGVWIGYLKAFTKFEFKGCGSLRSRDPFTTHIVSSLASCYHICRGTNMWMIADDTIKTCVCTNVRKIYLTNRTNCTKCGDIICGAGLDIAIYSVLNDVSVESRDSNNTEYLCQASPSSTNQSAWVMCTDANYKRNVWCRFKDWEPTISTQTFANWNAANDHCADQFDNPSSAAGYSAQKITNLAFTNIRREWTLHTANSSFSGPRMFAYITNGSKEIKFSSSSSEDRKYFLCVGIRPTATTTASTTQASSPTPSSTNIPSTSTSSAPSPATNTTTAQVTVSTSSMFTYSTTGNTSTSAAPNEAFADSSRGSSTATTAAGVSVAVALAVAAVLIVVGLRKKGKLCLAITKGSKFESTDNNRDISLARIDSKPNASYPASTQNGSFPGPSSNPTYCEHHTKTGTSNELCTSADPDVDNETINGKLGLAESEVHSYFVLEKDGFEQQRHAITSVPTDVHDYFVLEKQQSAIGNENSGSKNELHANFVHAKQGCRSTHEMPSNEAYPYFVLEKQTTLNSTPINTAFSRDLAKDDTDMYQEIDSNDTYAAIDDSRDDNNDTDYTNKAFKHSRTDFSDNIYNHLNTAGDDYDHVGKVHN</sequence>
<keyword evidence="4" id="KW-1185">Reference proteome</keyword>
<feature type="region of interest" description="Disordered" evidence="1">
    <location>
        <begin position="311"/>
        <end position="346"/>
    </location>
</feature>
<accession>A0A9D4J662</accession>
<keyword evidence="2" id="KW-0812">Transmembrane</keyword>
<comment type="caution">
    <text evidence="3">The sequence shown here is derived from an EMBL/GenBank/DDBJ whole genome shotgun (WGS) entry which is preliminary data.</text>
</comment>
<feature type="region of interest" description="Disordered" evidence="1">
    <location>
        <begin position="438"/>
        <end position="476"/>
    </location>
</feature>
<proteinExistence type="predicted"/>
<gene>
    <name evidence="3" type="ORF">DPMN_151090</name>
</gene>